<dbReference type="EMBL" id="JAGZGG010000008">
    <property type="protein sequence ID" value="MBS5331923.1"/>
    <property type="molecule type" value="Genomic_DNA"/>
</dbReference>
<protein>
    <submittedName>
        <fullName evidence="2">Uncharacterized protein</fullName>
    </submittedName>
</protein>
<proteinExistence type="predicted"/>
<feature type="chain" id="PRO_5039214101" evidence="1">
    <location>
        <begin position="27"/>
        <end position="285"/>
    </location>
</feature>
<feature type="signal peptide" evidence="1">
    <location>
        <begin position="1"/>
        <end position="26"/>
    </location>
</feature>
<evidence type="ECO:0000313" key="2">
    <source>
        <dbReference type="EMBL" id="MBS5331923.1"/>
    </source>
</evidence>
<dbReference type="Proteomes" id="UP000759273">
    <property type="component" value="Unassembled WGS sequence"/>
</dbReference>
<dbReference type="PROSITE" id="PS51257">
    <property type="entry name" value="PROKAR_LIPOPROTEIN"/>
    <property type="match status" value="1"/>
</dbReference>
<comment type="caution">
    <text evidence="2">The sequence shown here is derived from an EMBL/GenBank/DDBJ whole genome shotgun (WGS) entry which is preliminary data.</text>
</comment>
<gene>
    <name evidence="2" type="ORF">KHY36_05255</name>
</gene>
<organism evidence="2 3">
    <name type="scientific">Subdoligranulum variabile</name>
    <dbReference type="NCBI Taxonomy" id="214851"/>
    <lineage>
        <taxon>Bacteria</taxon>
        <taxon>Bacillati</taxon>
        <taxon>Bacillota</taxon>
        <taxon>Clostridia</taxon>
        <taxon>Eubacteriales</taxon>
        <taxon>Oscillospiraceae</taxon>
        <taxon>Subdoligranulum</taxon>
    </lineage>
</organism>
<evidence type="ECO:0000256" key="1">
    <source>
        <dbReference type="SAM" id="SignalP"/>
    </source>
</evidence>
<name>A0A943HHF7_9FIRM</name>
<keyword evidence="1" id="KW-0732">Signal</keyword>
<reference evidence="2" key="1">
    <citation type="submission" date="2021-02" db="EMBL/GenBank/DDBJ databases">
        <title>Infant gut strain persistence is associated with maternal origin, phylogeny, and functional potential including surface adhesion and iron acquisition.</title>
        <authorList>
            <person name="Lou Y.C."/>
        </authorList>
    </citation>
    <scope>NUCLEOTIDE SEQUENCE</scope>
    <source>
        <strain evidence="2">L3_101_000M1_dasL3_101_000M1_concoct_87</strain>
    </source>
</reference>
<dbReference type="AlphaFoldDB" id="A0A943HHF7"/>
<accession>A0A943HHF7</accession>
<sequence>MSLWRYPRTAAALCIAAVLACAAAPAAFLAASDAAYFGRVETVADPYRAPTPTADDYYILRQLAARGQDTTARQTTPQQEQDAAPQTPKVYIGASASIESMTWADTAATTAAENALWQLAESSAVPRFWVEQTVGDTVDYGSYTDANGQYYNLNSAYCTTDSLGFVTVRKFARENDTLFTRYSITMDGRTGMIVEVWFSLPAADAAETPLPGADALRSFAAQAGLESLGDWAAPESSPYDCALYSANGGALITASTHPYTYTGYTAADGAERWYYSLALQIAPQT</sequence>
<evidence type="ECO:0000313" key="3">
    <source>
        <dbReference type="Proteomes" id="UP000759273"/>
    </source>
</evidence>